<evidence type="ECO:0000313" key="6">
    <source>
        <dbReference type="Proteomes" id="UP001500729"/>
    </source>
</evidence>
<accession>A0ABP3N1P1</accession>
<evidence type="ECO:0000256" key="1">
    <source>
        <dbReference type="ARBA" id="ARBA00007553"/>
    </source>
</evidence>
<name>A0ABP3N1P1_SACER</name>
<reference evidence="6" key="1">
    <citation type="journal article" date="2019" name="Int. J. Syst. Evol. Microbiol.">
        <title>The Global Catalogue of Microorganisms (GCM) 10K type strain sequencing project: providing services to taxonomists for standard genome sequencing and annotation.</title>
        <authorList>
            <consortium name="The Broad Institute Genomics Platform"/>
            <consortium name="The Broad Institute Genome Sequencing Center for Infectious Disease"/>
            <person name="Wu L."/>
            <person name="Ma J."/>
        </authorList>
    </citation>
    <scope>NUCLEOTIDE SEQUENCE [LARGE SCALE GENOMIC DNA]</scope>
    <source>
        <strain evidence="6">JCM 10303</strain>
    </source>
</reference>
<dbReference type="PANTHER" id="PTHR11022:SF41">
    <property type="entry name" value="PEPTIDOGLYCAN-RECOGNITION PROTEIN LC-RELATED"/>
    <property type="match status" value="1"/>
</dbReference>
<keyword evidence="6" id="KW-1185">Reference proteome</keyword>
<evidence type="ECO:0000313" key="5">
    <source>
        <dbReference type="EMBL" id="GAA0533066.1"/>
    </source>
</evidence>
<feature type="compositionally biased region" description="Basic and acidic residues" evidence="2">
    <location>
        <begin position="178"/>
        <end position="189"/>
    </location>
</feature>
<dbReference type="SUPFAM" id="SSF55846">
    <property type="entry name" value="N-acetylmuramoyl-L-alanine amidase-like"/>
    <property type="match status" value="1"/>
</dbReference>
<feature type="region of interest" description="Disordered" evidence="2">
    <location>
        <begin position="134"/>
        <end position="200"/>
    </location>
</feature>
<dbReference type="PANTHER" id="PTHR11022">
    <property type="entry name" value="PEPTIDOGLYCAN RECOGNITION PROTEIN"/>
    <property type="match status" value="1"/>
</dbReference>
<dbReference type="InterPro" id="IPR015510">
    <property type="entry name" value="PGRP"/>
</dbReference>
<dbReference type="InterPro" id="IPR002502">
    <property type="entry name" value="Amidase_domain"/>
</dbReference>
<evidence type="ECO:0000256" key="2">
    <source>
        <dbReference type="SAM" id="MobiDB-lite"/>
    </source>
</evidence>
<dbReference type="CDD" id="cd06583">
    <property type="entry name" value="PGRP"/>
    <property type="match status" value="1"/>
</dbReference>
<dbReference type="SMART" id="SM00701">
    <property type="entry name" value="PGRP"/>
    <property type="match status" value="1"/>
</dbReference>
<feature type="signal peptide" evidence="3">
    <location>
        <begin position="1"/>
        <end position="23"/>
    </location>
</feature>
<organism evidence="5 6">
    <name type="scientific">Saccharopolyspora erythraea</name>
    <name type="common">Streptomyces erythraeus</name>
    <dbReference type="NCBI Taxonomy" id="1836"/>
    <lineage>
        <taxon>Bacteria</taxon>
        <taxon>Bacillati</taxon>
        <taxon>Actinomycetota</taxon>
        <taxon>Actinomycetes</taxon>
        <taxon>Pseudonocardiales</taxon>
        <taxon>Pseudonocardiaceae</taxon>
        <taxon>Saccharopolyspora</taxon>
    </lineage>
</organism>
<proteinExistence type="inferred from homology"/>
<dbReference type="Gene3D" id="3.40.80.10">
    <property type="entry name" value="Peptidoglycan recognition protein-like"/>
    <property type="match status" value="1"/>
</dbReference>
<protein>
    <recommendedName>
        <fullName evidence="4">Peptidoglycan recognition protein family domain-containing protein</fullName>
    </recommendedName>
</protein>
<dbReference type="RefSeq" id="WP_009944960.1">
    <property type="nucleotide sequence ID" value="NZ_BAAAGS010000022.1"/>
</dbReference>
<sequence length="366" mass="38169">MRLGLSFPCVLLLTAALATSVRAEPPEAPAGGTAVVPLGETPSRGGQREVRLDQPFSMVGLTWSGEAPDRVELRPLTEGGWGAWTEAELTSARGSEPVWTGRTTGVQVRATRGGDDVTGELRLVALRPSLGRTPVAAAPKAPAGRSAEPSAAPSPVPEAPSSTTATPRHASAPPPLVRRADWGADERNMKWTPQPTETRAATVHHTAGTNDYGCADSAAIVRGIFEYHAVHLGWGDIGYHALVDKCGTIFEGRAQGLERDVIGGHAMGFNPNTFGVAMLGNFQDVVPTSDALTAAGAIIGWKLRESGVAPDSAVELVSTGGEGSLHPPGAAVRLPAIFAHRDVGQTLCPGQLAYDRLDEIRSAALN</sequence>
<feature type="region of interest" description="Disordered" evidence="2">
    <location>
        <begin position="24"/>
        <end position="46"/>
    </location>
</feature>
<evidence type="ECO:0000259" key="4">
    <source>
        <dbReference type="SMART" id="SM00701"/>
    </source>
</evidence>
<keyword evidence="3" id="KW-0732">Signal</keyword>
<evidence type="ECO:0000256" key="3">
    <source>
        <dbReference type="SAM" id="SignalP"/>
    </source>
</evidence>
<feature type="compositionally biased region" description="Low complexity" evidence="2">
    <location>
        <begin position="134"/>
        <end position="151"/>
    </location>
</feature>
<feature type="chain" id="PRO_5046063026" description="Peptidoglycan recognition protein family domain-containing protein" evidence="3">
    <location>
        <begin position="24"/>
        <end position="366"/>
    </location>
</feature>
<dbReference type="EMBL" id="BAAAGS010000022">
    <property type="protein sequence ID" value="GAA0533066.1"/>
    <property type="molecule type" value="Genomic_DNA"/>
</dbReference>
<comment type="caution">
    <text evidence="5">The sequence shown here is derived from an EMBL/GenBank/DDBJ whole genome shotgun (WGS) entry which is preliminary data.</text>
</comment>
<comment type="similarity">
    <text evidence="1">Belongs to the N-acetylmuramoyl-L-alanine amidase 2 family.</text>
</comment>
<dbReference type="Pfam" id="PF01510">
    <property type="entry name" value="Amidase_2"/>
    <property type="match status" value="1"/>
</dbReference>
<dbReference type="Proteomes" id="UP001500729">
    <property type="component" value="Unassembled WGS sequence"/>
</dbReference>
<feature type="domain" description="Peptidoglycan recognition protein family" evidence="4">
    <location>
        <begin position="174"/>
        <end position="321"/>
    </location>
</feature>
<gene>
    <name evidence="5" type="ORF">GCM10009533_35190</name>
</gene>
<dbReference type="InterPro" id="IPR006619">
    <property type="entry name" value="PGRP_domain_met/bac"/>
</dbReference>
<dbReference type="InterPro" id="IPR036505">
    <property type="entry name" value="Amidase/PGRP_sf"/>
</dbReference>